<name>A0ABQ7ZS31_BRANA</name>
<gene>
    <name evidence="2" type="ORF">HID58_058943</name>
</gene>
<feature type="region of interest" description="Disordered" evidence="1">
    <location>
        <begin position="147"/>
        <end position="173"/>
    </location>
</feature>
<dbReference type="Proteomes" id="UP000824890">
    <property type="component" value="Unassembled WGS sequence"/>
</dbReference>
<keyword evidence="3" id="KW-1185">Reference proteome</keyword>
<sequence length="291" mass="33431">MHTFQSKVLDHLSSDRQITQLDENQPFQVDAVWYQFSIKSADHLSSEKSEPGRDGMELRDFLESSEVFRTQPMVQIHNQKGQRPKNLKATNETINRSVGPNIKTPYDVGRITRQGSWLLDTWEHLHHQNNTRRNRLDLTVSASNHRRNHITATSFRRSSEPVEPPPKPSIDSSLFEISSDKAKAPTLERQTRTTRSIIETQPLRNRNEIPKAGDAKLFHLPETRAGGDGAVGASTSRNRNPNYERLHRAITSKQPRLHSKIRNTTDDGWPELRQGGRRKRRGRDKGRIIYA</sequence>
<feature type="region of interest" description="Disordered" evidence="1">
    <location>
        <begin position="260"/>
        <end position="291"/>
    </location>
</feature>
<evidence type="ECO:0000313" key="2">
    <source>
        <dbReference type="EMBL" id="KAH0882847.1"/>
    </source>
</evidence>
<reference evidence="2 3" key="1">
    <citation type="submission" date="2021-05" db="EMBL/GenBank/DDBJ databases">
        <title>Genome Assembly of Synthetic Allotetraploid Brassica napus Reveals Homoeologous Exchanges between Subgenomes.</title>
        <authorList>
            <person name="Davis J.T."/>
        </authorList>
    </citation>
    <scope>NUCLEOTIDE SEQUENCE [LARGE SCALE GENOMIC DNA]</scope>
    <source>
        <strain evidence="3">cv. Da-Ae</strain>
        <tissue evidence="2">Seedling</tissue>
    </source>
</reference>
<proteinExistence type="predicted"/>
<feature type="compositionally biased region" description="Basic residues" evidence="1">
    <location>
        <begin position="275"/>
        <end position="284"/>
    </location>
</feature>
<accession>A0ABQ7ZS31</accession>
<dbReference type="EMBL" id="JAGKQM010000014">
    <property type="protein sequence ID" value="KAH0882847.1"/>
    <property type="molecule type" value="Genomic_DNA"/>
</dbReference>
<organism evidence="2 3">
    <name type="scientific">Brassica napus</name>
    <name type="common">Rape</name>
    <dbReference type="NCBI Taxonomy" id="3708"/>
    <lineage>
        <taxon>Eukaryota</taxon>
        <taxon>Viridiplantae</taxon>
        <taxon>Streptophyta</taxon>
        <taxon>Embryophyta</taxon>
        <taxon>Tracheophyta</taxon>
        <taxon>Spermatophyta</taxon>
        <taxon>Magnoliopsida</taxon>
        <taxon>eudicotyledons</taxon>
        <taxon>Gunneridae</taxon>
        <taxon>Pentapetalae</taxon>
        <taxon>rosids</taxon>
        <taxon>malvids</taxon>
        <taxon>Brassicales</taxon>
        <taxon>Brassicaceae</taxon>
        <taxon>Brassiceae</taxon>
        <taxon>Brassica</taxon>
    </lineage>
</organism>
<evidence type="ECO:0000313" key="3">
    <source>
        <dbReference type="Proteomes" id="UP000824890"/>
    </source>
</evidence>
<evidence type="ECO:0000256" key="1">
    <source>
        <dbReference type="SAM" id="MobiDB-lite"/>
    </source>
</evidence>
<protein>
    <submittedName>
        <fullName evidence="2">Uncharacterized protein</fullName>
    </submittedName>
</protein>
<comment type="caution">
    <text evidence="2">The sequence shown here is derived from an EMBL/GenBank/DDBJ whole genome shotgun (WGS) entry which is preliminary data.</text>
</comment>